<dbReference type="PANTHER" id="PTHR47631:SF4">
    <property type="entry name" value="SERPENTINE RECEPTOR, CLASS E (EPSILON)"/>
    <property type="match status" value="1"/>
</dbReference>
<organism evidence="8">
    <name type="scientific">Caenorhabditis remanei</name>
    <name type="common">Caenorhabditis vulgaris</name>
    <dbReference type="NCBI Taxonomy" id="31234"/>
    <lineage>
        <taxon>Eukaryota</taxon>
        <taxon>Metazoa</taxon>
        <taxon>Ecdysozoa</taxon>
        <taxon>Nematoda</taxon>
        <taxon>Chromadorea</taxon>
        <taxon>Rhabditida</taxon>
        <taxon>Rhabditina</taxon>
        <taxon>Rhabditomorpha</taxon>
        <taxon>Rhabditoidea</taxon>
        <taxon>Rhabditidae</taxon>
        <taxon>Peloderinae</taxon>
        <taxon>Caenorhabditis</taxon>
    </lineage>
</organism>
<dbReference type="STRING" id="31234.E3MMW8"/>
<dbReference type="GO" id="GO:0007606">
    <property type="term" value="P:sensory perception of chemical stimulus"/>
    <property type="evidence" value="ECO:0007669"/>
    <property type="project" value="InterPro"/>
</dbReference>
<comment type="similarity">
    <text evidence="2">Belongs to the nematode receptor-like protein sre family.</text>
</comment>
<feature type="transmembrane region" description="Helical" evidence="6">
    <location>
        <begin position="63"/>
        <end position="85"/>
    </location>
</feature>
<evidence type="ECO:0000313" key="7">
    <source>
        <dbReference type="EMBL" id="EFP05137.1"/>
    </source>
</evidence>
<evidence type="ECO:0000313" key="8">
    <source>
        <dbReference type="Proteomes" id="UP000008281"/>
    </source>
</evidence>
<dbReference type="Proteomes" id="UP000008281">
    <property type="component" value="Unassembled WGS sequence"/>
</dbReference>
<dbReference type="PANTHER" id="PTHR47631">
    <property type="entry name" value="SERPENTINE RECEPTOR, CLASS E (EPSILON)-RELATED"/>
    <property type="match status" value="1"/>
</dbReference>
<sequence length="379" mass="44462">MNLLLTDEIIIWLPIHEINNPAYINFNYLVFNIIYFILLLISAYFTWILVVTSWKIRKFHKNMTISFSFYFGTWYECWLGLVLVWPYKCGLIFVEDTHQKFSNFETTDQSIMARITNYPESTCLLFGSFLIWHYLASTVAGMCSFVIERAIASFFFSDYEKKERSYIGYTLLVTSQFCVIQGSILILFYFFSLKSALIIVIIMLSCVVLVSQLGTISLKIHKFQTFFFLLHYNTSLRNRLDIKQTNISYNLAARFQAAENARSLRLAIFVFAVICCIFTGAISMLGFWVLHLIPEYYEVAIMTAFECLVSLNPLFIVPAAMFSVPEWKIAFYKHIPFVNGRYHRRRRPDSEILDHELRVSMETNLYFVQLEDSWKNSNL</sequence>
<evidence type="ECO:0000256" key="6">
    <source>
        <dbReference type="SAM" id="Phobius"/>
    </source>
</evidence>
<evidence type="ECO:0000256" key="5">
    <source>
        <dbReference type="ARBA" id="ARBA00023136"/>
    </source>
</evidence>
<gene>
    <name evidence="7" type="primary">Cre-sre-43</name>
    <name evidence="7" type="ORF">CRE_04097</name>
</gene>
<evidence type="ECO:0000256" key="4">
    <source>
        <dbReference type="ARBA" id="ARBA00022989"/>
    </source>
</evidence>
<dbReference type="AlphaFoldDB" id="E3MMW8"/>
<reference evidence="7" key="1">
    <citation type="submission" date="2007-07" db="EMBL/GenBank/DDBJ databases">
        <title>PCAP assembly of the Caenorhabditis remanei genome.</title>
        <authorList>
            <consortium name="The Caenorhabditis remanei Sequencing Consortium"/>
            <person name="Wilson R.K."/>
        </authorList>
    </citation>
    <scope>NUCLEOTIDE SEQUENCE [LARGE SCALE GENOMIC DNA]</scope>
    <source>
        <strain evidence="7">PB4641</strain>
    </source>
</reference>
<feature type="transmembrane region" description="Helical" evidence="6">
    <location>
        <begin position="29"/>
        <end position="51"/>
    </location>
</feature>
<dbReference type="OMA" id="IWHYLAS"/>
<comment type="subcellular location">
    <subcellularLocation>
        <location evidence="1">Membrane</location>
        <topology evidence="1">Multi-pass membrane protein</topology>
    </subcellularLocation>
</comment>
<dbReference type="Pfam" id="PF03125">
    <property type="entry name" value="Sre"/>
    <property type="match status" value="1"/>
</dbReference>
<feature type="transmembrane region" description="Helical" evidence="6">
    <location>
        <begin position="266"/>
        <end position="293"/>
    </location>
</feature>
<accession>E3MMW8</accession>
<feature type="transmembrane region" description="Helical" evidence="6">
    <location>
        <begin position="167"/>
        <end position="191"/>
    </location>
</feature>
<dbReference type="FunCoup" id="E3MMW8">
    <property type="interactions" value="15"/>
</dbReference>
<dbReference type="InParanoid" id="E3MMW8"/>
<dbReference type="OrthoDB" id="5780750at2759"/>
<feature type="transmembrane region" description="Helical" evidence="6">
    <location>
        <begin position="299"/>
        <end position="324"/>
    </location>
</feature>
<name>E3MMW8_CAERE</name>
<dbReference type="HOGENOM" id="CLU_063305_1_0_1"/>
<evidence type="ECO:0000256" key="3">
    <source>
        <dbReference type="ARBA" id="ARBA00022692"/>
    </source>
</evidence>
<protein>
    <submittedName>
        <fullName evidence="7">CRE-SRE-43 protein</fullName>
    </submittedName>
</protein>
<evidence type="ECO:0000256" key="2">
    <source>
        <dbReference type="ARBA" id="ARBA00006803"/>
    </source>
</evidence>
<keyword evidence="8" id="KW-1185">Reference proteome</keyword>
<feature type="transmembrane region" description="Helical" evidence="6">
    <location>
        <begin position="124"/>
        <end position="147"/>
    </location>
</feature>
<keyword evidence="3 6" id="KW-0812">Transmembrane</keyword>
<dbReference type="InterPro" id="IPR004151">
    <property type="entry name" value="7TM_GPCR_serpentine_rcpt_Sre"/>
</dbReference>
<dbReference type="GO" id="GO:0016020">
    <property type="term" value="C:membrane"/>
    <property type="evidence" value="ECO:0007669"/>
    <property type="project" value="UniProtKB-SubCell"/>
</dbReference>
<keyword evidence="4 6" id="KW-1133">Transmembrane helix</keyword>
<proteinExistence type="inferred from homology"/>
<evidence type="ECO:0000256" key="1">
    <source>
        <dbReference type="ARBA" id="ARBA00004141"/>
    </source>
</evidence>
<dbReference type="eggNOG" id="ENOG502R67V">
    <property type="taxonomic scope" value="Eukaryota"/>
</dbReference>
<keyword evidence="5 6" id="KW-0472">Membrane</keyword>
<dbReference type="EMBL" id="DS268458">
    <property type="protein sequence ID" value="EFP05137.1"/>
    <property type="molecule type" value="Genomic_DNA"/>
</dbReference>
<feature type="transmembrane region" description="Helical" evidence="6">
    <location>
        <begin position="197"/>
        <end position="218"/>
    </location>
</feature>